<evidence type="ECO:0000313" key="5">
    <source>
        <dbReference type="Proteomes" id="UP001378592"/>
    </source>
</evidence>
<dbReference type="Proteomes" id="UP001378592">
    <property type="component" value="Unassembled WGS sequence"/>
</dbReference>
<protein>
    <recommendedName>
        <fullName evidence="3">Ig-like domain-containing protein</fullName>
    </recommendedName>
</protein>
<evidence type="ECO:0000256" key="2">
    <source>
        <dbReference type="SAM" id="Phobius"/>
    </source>
</evidence>
<feature type="compositionally biased region" description="Low complexity" evidence="1">
    <location>
        <begin position="52"/>
        <end position="78"/>
    </location>
</feature>
<dbReference type="PANTHER" id="PTHR21261:SF15">
    <property type="entry name" value="BEATEN PATH IIIA, ISOFORM D-RELATED"/>
    <property type="match status" value="1"/>
</dbReference>
<dbReference type="PROSITE" id="PS50835">
    <property type="entry name" value="IG_LIKE"/>
    <property type="match status" value="1"/>
</dbReference>
<sequence length="444" mass="47917">MATAGAPRRRLSVNTAGGRPRGATSPSTCTRRRLLRGRRRRAGGAFHHSARPGRGAARAGAAARALPRAKGAGALGRPATPPPPPPRARRLSRRAAQQPAESRARRRLRRCSPRRAAPRRVALRAMRTLFLPPLLLLAPLLLAPPANLWGGAAEALSVVRLEAPRTAARGEPLLLRCTFDLEDGPLYTVKWYKDSREFFRFSPQERPQLRVFTTEGVDLDEHASNATHVRLRSVTHASAGKYSCEVTEDAPSFLALIDLAEVHVVEIDVNAGPPKLEGVHARYRLNEEVTAVCRGPWSRPPAQLTLHLNGHYVNSSSLVRHLPPEERADGLLRPAVKLRARAVAGPDGRLRLRCTAALADAYHMVDEKNAMLVRGRGSTPTATEPSAPLGAADDFPPPTVPEPVLEVASGATLTPPVLPMVLAPALAPPLLLLLPWLLESLLGG</sequence>
<feature type="compositionally biased region" description="Basic residues" evidence="1">
    <location>
        <begin position="104"/>
        <end position="115"/>
    </location>
</feature>
<dbReference type="Gene3D" id="2.60.40.10">
    <property type="entry name" value="Immunoglobulins"/>
    <property type="match status" value="1"/>
</dbReference>
<feature type="region of interest" description="Disordered" evidence="1">
    <location>
        <begin position="375"/>
        <end position="394"/>
    </location>
</feature>
<feature type="region of interest" description="Disordered" evidence="1">
    <location>
        <begin position="1"/>
        <end position="115"/>
    </location>
</feature>
<dbReference type="InterPro" id="IPR003599">
    <property type="entry name" value="Ig_sub"/>
</dbReference>
<dbReference type="InterPro" id="IPR007110">
    <property type="entry name" value="Ig-like_dom"/>
</dbReference>
<keyword evidence="2" id="KW-0812">Transmembrane</keyword>
<evidence type="ECO:0000313" key="4">
    <source>
        <dbReference type="EMBL" id="KAK7869396.1"/>
    </source>
</evidence>
<accession>A0AAN9VV57</accession>
<dbReference type="EMBL" id="JAZDUA010000075">
    <property type="protein sequence ID" value="KAK7869396.1"/>
    <property type="molecule type" value="Genomic_DNA"/>
</dbReference>
<dbReference type="InterPro" id="IPR013783">
    <property type="entry name" value="Ig-like_fold"/>
</dbReference>
<name>A0AAN9VV57_9ORTH</name>
<reference evidence="4 5" key="1">
    <citation type="submission" date="2024-03" db="EMBL/GenBank/DDBJ databases">
        <title>The genome assembly and annotation of the cricket Gryllus longicercus Weissman &amp; Gray.</title>
        <authorList>
            <person name="Szrajer S."/>
            <person name="Gray D."/>
            <person name="Ylla G."/>
        </authorList>
    </citation>
    <scope>NUCLEOTIDE SEQUENCE [LARGE SCALE GENOMIC DNA]</scope>
    <source>
        <strain evidence="4">DAG 2021-001</strain>
        <tissue evidence="4">Whole body minus gut</tissue>
    </source>
</reference>
<dbReference type="AlphaFoldDB" id="A0AAN9VV57"/>
<dbReference type="FunFam" id="2.60.40.10:FF:000437">
    <property type="entry name" value="Beat-IIIc, isoform A"/>
    <property type="match status" value="1"/>
</dbReference>
<dbReference type="SMART" id="SM00409">
    <property type="entry name" value="IG"/>
    <property type="match status" value="1"/>
</dbReference>
<comment type="caution">
    <text evidence="4">The sequence shown here is derived from an EMBL/GenBank/DDBJ whole genome shotgun (WGS) entry which is preliminary data.</text>
</comment>
<feature type="transmembrane region" description="Helical" evidence="2">
    <location>
        <begin position="129"/>
        <end position="150"/>
    </location>
</feature>
<dbReference type="SUPFAM" id="SSF48726">
    <property type="entry name" value="Immunoglobulin"/>
    <property type="match status" value="1"/>
</dbReference>
<dbReference type="PANTHER" id="PTHR21261">
    <property type="entry name" value="BEAT PROTEIN"/>
    <property type="match status" value="1"/>
</dbReference>
<feature type="domain" description="Ig-like" evidence="3">
    <location>
        <begin position="139"/>
        <end position="255"/>
    </location>
</feature>
<gene>
    <name evidence="4" type="ORF">R5R35_000699</name>
</gene>
<keyword evidence="2" id="KW-1133">Transmembrane helix</keyword>
<proteinExistence type="predicted"/>
<dbReference type="InterPro" id="IPR036179">
    <property type="entry name" value="Ig-like_dom_sf"/>
</dbReference>
<keyword evidence="5" id="KW-1185">Reference proteome</keyword>
<evidence type="ECO:0000256" key="1">
    <source>
        <dbReference type="SAM" id="MobiDB-lite"/>
    </source>
</evidence>
<evidence type="ECO:0000259" key="3">
    <source>
        <dbReference type="PROSITE" id="PS50835"/>
    </source>
</evidence>
<keyword evidence="2" id="KW-0472">Membrane</keyword>
<organism evidence="4 5">
    <name type="scientific">Gryllus longicercus</name>
    <dbReference type="NCBI Taxonomy" id="2509291"/>
    <lineage>
        <taxon>Eukaryota</taxon>
        <taxon>Metazoa</taxon>
        <taxon>Ecdysozoa</taxon>
        <taxon>Arthropoda</taxon>
        <taxon>Hexapoda</taxon>
        <taxon>Insecta</taxon>
        <taxon>Pterygota</taxon>
        <taxon>Neoptera</taxon>
        <taxon>Polyneoptera</taxon>
        <taxon>Orthoptera</taxon>
        <taxon>Ensifera</taxon>
        <taxon>Gryllidea</taxon>
        <taxon>Grylloidea</taxon>
        <taxon>Gryllidae</taxon>
        <taxon>Gryllinae</taxon>
        <taxon>Gryllus</taxon>
    </lineage>
</organism>
<feature type="compositionally biased region" description="Basic residues" evidence="1">
    <location>
        <begin position="30"/>
        <end position="42"/>
    </location>
</feature>